<dbReference type="AlphaFoldDB" id="A0A7S6RCP8"/>
<dbReference type="InterPro" id="IPR038242">
    <property type="entry name" value="Cmr2_N"/>
</dbReference>
<evidence type="ECO:0000259" key="4">
    <source>
        <dbReference type="Pfam" id="PF22335"/>
    </source>
</evidence>
<dbReference type="Gene3D" id="3.30.70.2220">
    <property type="entry name" value="CRISPR-Cas system, Cmr2 subunit, D1 domain, cysteine cluster"/>
    <property type="match status" value="1"/>
</dbReference>
<evidence type="ECO:0000313" key="6">
    <source>
        <dbReference type="Proteomes" id="UP000593846"/>
    </source>
</evidence>
<feature type="domain" description="Cas10/Cmr2 second palm" evidence="4">
    <location>
        <begin position="258"/>
        <end position="389"/>
    </location>
</feature>
<keyword evidence="1" id="KW-0547">Nucleotide-binding</keyword>
<dbReference type="GO" id="GO:0051607">
    <property type="term" value="P:defense response to virus"/>
    <property type="evidence" value="ECO:0007669"/>
    <property type="project" value="UniProtKB-KW"/>
</dbReference>
<dbReference type="Proteomes" id="UP000593846">
    <property type="component" value="Chromosome"/>
</dbReference>
<dbReference type="EMBL" id="CP063311">
    <property type="protein sequence ID" value="QOV22391.1"/>
    <property type="molecule type" value="Genomic_DNA"/>
</dbReference>
<dbReference type="RefSeq" id="WP_200988019.1">
    <property type="nucleotide sequence ID" value="NZ_CP063311.1"/>
</dbReference>
<organism evidence="5 6">
    <name type="scientific">Anabaenopsis elenkinii CCIBt3563</name>
    <dbReference type="NCBI Taxonomy" id="2779889"/>
    <lineage>
        <taxon>Bacteria</taxon>
        <taxon>Bacillati</taxon>
        <taxon>Cyanobacteriota</taxon>
        <taxon>Cyanophyceae</taxon>
        <taxon>Nostocales</taxon>
        <taxon>Nodulariaceae</taxon>
        <taxon>Anabaenopsis</taxon>
    </lineage>
</organism>
<keyword evidence="2" id="KW-0051">Antiviral defense</keyword>
<gene>
    <name evidence="5" type="ORF">IM676_17230</name>
</gene>
<sequence length="511" mass="58786">MDKYTVITFAPVQGFIEKSRKLRDLYGASLILSYLSQKLVQEFHKPPETEVISPASHNLQKGMPNRILIRGYVSKAQTEEILLSAWKNILQVCRQWIEDRITNTYHWERDWKLWGCHTWEVFQGSGVSIQAAMDDLETSKLSRDWTAVNWIGESSSLTGTDGIAFPGLGAETRNPNNRRWTAEKDHIQQFYRSLACVSERCPPNKEPEGIIFALNEKLSIPELVKRLVTLSEIANNLGMSKVESFSEIHRGPSFWTGWFMGDGDEVGKHLKKLAGLPNGDDELKNFSQAMRDWGNNFTRDFPREIGRVVYAGGDDFLGVIYREENQEPITANQAFQWLIKLPKIWQQHGQKIGLSVGFVWAGSGIPQRDILQHCREAEKLAKSLGRGRITIRVVFNSGQYVQWTCPWDYLYILTKYQDREGKNNWSHVYQDLAQLEARRAFNIEKKQVSEEFAINFFDIYFPGEGQILLNYELAKYIVGFSDEDDDADRTKAKIDWISDLIKVGWHLCLST</sequence>
<protein>
    <submittedName>
        <fullName evidence="5">CRISPR-associated protein Cmr2</fullName>
    </submittedName>
</protein>
<dbReference type="InterPro" id="IPR043128">
    <property type="entry name" value="Rev_trsase/Diguanyl_cyclase"/>
</dbReference>
<reference evidence="6" key="1">
    <citation type="submission" date="2020-10" db="EMBL/GenBank/DDBJ databases">
        <title>Genome-based taxonomic classification of the species Anabaenopsis elenkinii.</title>
        <authorList>
            <person name="Delbaje E."/>
            <person name="Andreote A.P.D."/>
            <person name="Pellegrinetti T.A."/>
            <person name="Cruz R.B."/>
            <person name="Branco L.H.Z."/>
            <person name="Fiore M.F."/>
        </authorList>
    </citation>
    <scope>NUCLEOTIDE SEQUENCE [LARGE SCALE GENOMIC DNA]</scope>
    <source>
        <strain evidence="6">CCIBt3563</strain>
    </source>
</reference>
<name>A0A7S6RCP8_9CYAN</name>
<evidence type="ECO:0000313" key="5">
    <source>
        <dbReference type="EMBL" id="QOV22391.1"/>
    </source>
</evidence>
<dbReference type="InterPro" id="IPR029787">
    <property type="entry name" value="Nucleotide_cyclase"/>
</dbReference>
<dbReference type="InterPro" id="IPR054767">
    <property type="entry name" value="Cas10-Cmr2_palm2"/>
</dbReference>
<accession>A0A7S6RCP8</accession>
<proteinExistence type="predicted"/>
<dbReference type="Gene3D" id="3.30.70.270">
    <property type="match status" value="1"/>
</dbReference>
<dbReference type="GO" id="GO:0000166">
    <property type="term" value="F:nucleotide binding"/>
    <property type="evidence" value="ECO:0007669"/>
    <property type="project" value="UniProtKB-KW"/>
</dbReference>
<dbReference type="KEGG" id="aee:IM676_17230"/>
<feature type="domain" description="CRISPR-associated protein Cmr2 N-terminal" evidence="3">
    <location>
        <begin position="4"/>
        <end position="57"/>
    </location>
</feature>
<dbReference type="SUPFAM" id="SSF55073">
    <property type="entry name" value="Nucleotide cyclase"/>
    <property type="match status" value="1"/>
</dbReference>
<dbReference type="Pfam" id="PF12469">
    <property type="entry name" value="Cmr2_N"/>
    <property type="match status" value="1"/>
</dbReference>
<keyword evidence="6" id="KW-1185">Reference proteome</keyword>
<evidence type="ECO:0000256" key="2">
    <source>
        <dbReference type="ARBA" id="ARBA00023118"/>
    </source>
</evidence>
<evidence type="ECO:0000256" key="1">
    <source>
        <dbReference type="ARBA" id="ARBA00022741"/>
    </source>
</evidence>
<dbReference type="Pfam" id="PF22335">
    <property type="entry name" value="Cas10-Cmr2_palm2"/>
    <property type="match status" value="1"/>
</dbReference>
<evidence type="ECO:0000259" key="3">
    <source>
        <dbReference type="Pfam" id="PF12469"/>
    </source>
</evidence>
<dbReference type="InterPro" id="IPR024615">
    <property type="entry name" value="CRISPR-assoc_Cmr2_N"/>
</dbReference>